<dbReference type="Gene3D" id="3.40.50.12500">
    <property type="match status" value="1"/>
</dbReference>
<evidence type="ECO:0000313" key="1">
    <source>
        <dbReference type="EMBL" id="KXB08025.1"/>
    </source>
</evidence>
<proteinExistence type="predicted"/>
<dbReference type="PANTHER" id="PTHR40267">
    <property type="entry name" value="BLR3294 PROTEIN"/>
    <property type="match status" value="1"/>
</dbReference>
<evidence type="ECO:0000313" key="2">
    <source>
        <dbReference type="Proteomes" id="UP000070175"/>
    </source>
</evidence>
<dbReference type="PIRSF" id="PIRSF015736">
    <property type="entry name" value="MI"/>
    <property type="match status" value="1"/>
</dbReference>
<keyword evidence="2" id="KW-1185">Reference proteome</keyword>
<dbReference type="Pfam" id="PF17645">
    <property type="entry name" value="Amdase"/>
    <property type="match status" value="1"/>
</dbReference>
<evidence type="ECO:0008006" key="3">
    <source>
        <dbReference type="Google" id="ProtNLM"/>
    </source>
</evidence>
<dbReference type="InterPro" id="IPR053714">
    <property type="entry name" value="Iso_Racemase_Enz_sf"/>
</dbReference>
<comment type="caution">
    <text evidence="1">The sequence shown here is derived from an EMBL/GenBank/DDBJ whole genome shotgun (WGS) entry which is preliminary data.</text>
</comment>
<dbReference type="AlphaFoldDB" id="A0A133VNI6"/>
<gene>
    <name evidence="1" type="ORF">AKJ56_01995</name>
</gene>
<name>A0A133VNI6_9EURY</name>
<sequence>MRGWRGKIGLLVPSSNTTLESEFIDYIPKGLSIHSARLPLSEATEEGQKKMEERLDVAVELLTDAEVDAIAYGCTTGSLIEGKGYEKKIEQKITKISKVPSVATAAAIIEAFKELEVKKIDVFTPYIQELNENEERYLEEYGYEIINMKGLGIKENLGIGELKPVEVYEEAKNLVSDDSDVLFLSCTNMATFDIIKYLEKDLNKPVVSSNQATLWSLLKKAKVSSDDLKLGTLFKKNKINRGSIK</sequence>
<organism evidence="1 2">
    <name type="scientific">candidate division MSBL1 archaeon SCGC-AAA382N08</name>
    <dbReference type="NCBI Taxonomy" id="1698285"/>
    <lineage>
        <taxon>Archaea</taxon>
        <taxon>Methanobacteriati</taxon>
        <taxon>Methanobacteriota</taxon>
        <taxon>candidate division MSBL1</taxon>
    </lineage>
</organism>
<dbReference type="PANTHER" id="PTHR40267:SF1">
    <property type="entry name" value="BLR3294 PROTEIN"/>
    <property type="match status" value="1"/>
</dbReference>
<dbReference type="Proteomes" id="UP000070175">
    <property type="component" value="Unassembled WGS sequence"/>
</dbReference>
<dbReference type="InterPro" id="IPR026286">
    <property type="entry name" value="MaiA/AMDase"/>
</dbReference>
<dbReference type="EMBL" id="LHYJ01000032">
    <property type="protein sequence ID" value="KXB08025.1"/>
    <property type="molecule type" value="Genomic_DNA"/>
</dbReference>
<reference evidence="1 2" key="1">
    <citation type="journal article" date="2016" name="Sci. Rep.">
        <title>Metabolic traits of an uncultured archaeal lineage -MSBL1- from brine pools of the Red Sea.</title>
        <authorList>
            <person name="Mwirichia R."/>
            <person name="Alam I."/>
            <person name="Rashid M."/>
            <person name="Vinu M."/>
            <person name="Ba-Alawi W."/>
            <person name="Anthony Kamau A."/>
            <person name="Kamanda Ngugi D."/>
            <person name="Goker M."/>
            <person name="Klenk H.P."/>
            <person name="Bajic V."/>
            <person name="Stingl U."/>
        </authorList>
    </citation>
    <scope>NUCLEOTIDE SEQUENCE [LARGE SCALE GENOMIC DNA]</scope>
    <source>
        <strain evidence="1">SCGC-AAA382N08</strain>
    </source>
</reference>
<accession>A0A133VNI6</accession>
<protein>
    <recommendedName>
        <fullName evidence="3">Maleate cis-trans isomerase</fullName>
    </recommendedName>
</protein>